<evidence type="ECO:0000313" key="1">
    <source>
        <dbReference type="EMBL" id="EMO55545.1"/>
    </source>
</evidence>
<dbReference type="EMBL" id="AKWD02000007">
    <property type="protein sequence ID" value="EMO55545.1"/>
    <property type="molecule type" value="Genomic_DNA"/>
</dbReference>
<sequence>MYTLSKDLNGKYPGFTAGFLKCRNHYKSEFYGSILKIWERLQT</sequence>
<name>M6VFD8_9LEPT</name>
<dbReference type="AlphaFoldDB" id="M6VFD8"/>
<protein>
    <submittedName>
        <fullName evidence="1">Uncharacterized protein</fullName>
    </submittedName>
</protein>
<comment type="caution">
    <text evidence="1">The sequence shown here is derived from an EMBL/GenBank/DDBJ whole genome shotgun (WGS) entry which is preliminary data.</text>
</comment>
<evidence type="ECO:0000313" key="2">
    <source>
        <dbReference type="Proteomes" id="UP000012112"/>
    </source>
</evidence>
<accession>M6VFD8</accession>
<dbReference type="Proteomes" id="UP000012112">
    <property type="component" value="Unassembled WGS sequence"/>
</dbReference>
<gene>
    <name evidence="1" type="ORF">LEP1GSC172_1376</name>
</gene>
<organism evidence="1 2">
    <name type="scientific">Leptospira noguchii</name>
    <dbReference type="NCBI Taxonomy" id="28182"/>
    <lineage>
        <taxon>Bacteria</taxon>
        <taxon>Pseudomonadati</taxon>
        <taxon>Spirochaetota</taxon>
        <taxon>Spirochaetia</taxon>
        <taxon>Leptospirales</taxon>
        <taxon>Leptospiraceae</taxon>
        <taxon>Leptospira</taxon>
    </lineage>
</organism>
<reference evidence="1 2" key="1">
    <citation type="submission" date="2013-01" db="EMBL/GenBank/DDBJ databases">
        <authorList>
            <person name="Harkins D.M."/>
            <person name="Durkin A.S."/>
            <person name="Brinkac L.M."/>
            <person name="Haft D.H."/>
            <person name="Selengut J.D."/>
            <person name="Sanka R."/>
            <person name="DePew J."/>
            <person name="Purushe J."/>
            <person name="Matthias M.A."/>
            <person name="Vinetz J.M."/>
            <person name="Sutton G.G."/>
            <person name="Nierman W.C."/>
            <person name="Fouts D.E."/>
        </authorList>
    </citation>
    <scope>NUCLEOTIDE SEQUENCE [LARGE SCALE GENOMIC DNA]</scope>
    <source>
        <strain evidence="1 2">HAI1536</strain>
    </source>
</reference>
<proteinExistence type="predicted"/>